<keyword evidence="1" id="KW-0812">Transmembrane</keyword>
<feature type="transmembrane region" description="Helical" evidence="1">
    <location>
        <begin position="78"/>
        <end position="103"/>
    </location>
</feature>
<reference evidence="2" key="1">
    <citation type="journal article" date="2013" name="Int. J. Syst. Evol. Microbiol.">
        <title>Aestuariibaculum suncheonense gen. nov., sp. nov., a marine bacterium of the family Flavobacteriaceae isolated from a tidal flat and emended descriptions of the genera Gaetbulibacter and Tamlana.</title>
        <authorList>
            <person name="Jeong S.H."/>
            <person name="Park M.S."/>
            <person name="Jin H.M."/>
            <person name="Lee K."/>
            <person name="Park W."/>
            <person name="Jeon C.O."/>
        </authorList>
    </citation>
    <scope>NUCLEOTIDE SEQUENCE</scope>
    <source>
        <strain evidence="2">SC17</strain>
    </source>
</reference>
<dbReference type="AlphaFoldDB" id="A0A8J6Q588"/>
<keyword evidence="1" id="KW-0472">Membrane</keyword>
<dbReference type="Gene3D" id="1.20.210.10">
    <property type="entry name" value="Cytochrome c oxidase-like, subunit I domain"/>
    <property type="match status" value="1"/>
</dbReference>
<keyword evidence="1" id="KW-1133">Transmembrane helix</keyword>
<dbReference type="InterPro" id="IPR036927">
    <property type="entry name" value="Cyt_c_oxase-like_su1_sf"/>
</dbReference>
<feature type="transmembrane region" description="Helical" evidence="1">
    <location>
        <begin position="46"/>
        <end position="66"/>
    </location>
</feature>
<comment type="caution">
    <text evidence="2">The sequence shown here is derived from an EMBL/GenBank/DDBJ whole genome shotgun (WGS) entry which is preliminary data.</text>
</comment>
<feature type="transmembrane region" description="Helical" evidence="1">
    <location>
        <begin position="115"/>
        <end position="135"/>
    </location>
</feature>
<evidence type="ECO:0000313" key="2">
    <source>
        <dbReference type="EMBL" id="MBD0834394.1"/>
    </source>
</evidence>
<dbReference type="EMBL" id="JACVXC010000001">
    <property type="protein sequence ID" value="MBD0834394.1"/>
    <property type="molecule type" value="Genomic_DNA"/>
</dbReference>
<proteinExistence type="predicted"/>
<dbReference type="Proteomes" id="UP000602057">
    <property type="component" value="Unassembled WGS sequence"/>
</dbReference>
<dbReference type="SUPFAM" id="SSF81442">
    <property type="entry name" value="Cytochrome c oxidase subunit I-like"/>
    <property type="match status" value="1"/>
</dbReference>
<sequence>MLYKLLDRPYLIFWISIPIIILNAAYSRNDTIQLSIYDTYYIFSRFHLFLSISLLFAFMGLGYWIMHKAEKCLSQSLNIIHVTLTFGGIFIIWIISVCLHVSIMQYDANNNITNAIYLVAFIVFLSQIVYLINIIKSLFKTEKLKRE</sequence>
<protein>
    <submittedName>
        <fullName evidence="2">Uncharacterized protein</fullName>
    </submittedName>
</protein>
<accession>A0A8J6Q588</accession>
<reference evidence="2" key="2">
    <citation type="submission" date="2020-09" db="EMBL/GenBank/DDBJ databases">
        <authorList>
            <person name="Wu Z."/>
        </authorList>
    </citation>
    <scope>NUCLEOTIDE SEQUENCE</scope>
    <source>
        <strain evidence="2">SC17</strain>
    </source>
</reference>
<name>A0A8J6Q588_9FLAO</name>
<gene>
    <name evidence="2" type="ORF">ICJ84_02975</name>
</gene>
<feature type="transmembrane region" description="Helical" evidence="1">
    <location>
        <begin position="9"/>
        <end position="26"/>
    </location>
</feature>
<keyword evidence="3" id="KW-1185">Reference proteome</keyword>
<organism evidence="2 3">
    <name type="scientific">Aestuariibaculum suncheonense</name>
    <dbReference type="NCBI Taxonomy" id="1028745"/>
    <lineage>
        <taxon>Bacteria</taxon>
        <taxon>Pseudomonadati</taxon>
        <taxon>Bacteroidota</taxon>
        <taxon>Flavobacteriia</taxon>
        <taxon>Flavobacteriales</taxon>
        <taxon>Flavobacteriaceae</taxon>
    </lineage>
</organism>
<evidence type="ECO:0000256" key="1">
    <source>
        <dbReference type="SAM" id="Phobius"/>
    </source>
</evidence>
<dbReference type="RefSeq" id="WP_188214869.1">
    <property type="nucleotide sequence ID" value="NZ_BAABGH010000004.1"/>
</dbReference>
<evidence type="ECO:0000313" key="3">
    <source>
        <dbReference type="Proteomes" id="UP000602057"/>
    </source>
</evidence>